<dbReference type="InterPro" id="IPR003593">
    <property type="entry name" value="AAA+_ATPase"/>
</dbReference>
<dbReference type="PROSITE" id="PS00211">
    <property type="entry name" value="ABC_TRANSPORTER_1"/>
    <property type="match status" value="1"/>
</dbReference>
<protein>
    <submittedName>
        <fullName evidence="5">Unannotated protein</fullName>
    </submittedName>
</protein>
<evidence type="ECO:0000313" key="5">
    <source>
        <dbReference type="EMBL" id="CAB4594356.1"/>
    </source>
</evidence>
<dbReference type="SUPFAM" id="SSF52540">
    <property type="entry name" value="P-loop containing nucleoside triphosphate hydrolases"/>
    <property type="match status" value="1"/>
</dbReference>
<dbReference type="InterPro" id="IPR027417">
    <property type="entry name" value="P-loop_NTPase"/>
</dbReference>
<organism evidence="5">
    <name type="scientific">freshwater metagenome</name>
    <dbReference type="NCBI Taxonomy" id="449393"/>
    <lineage>
        <taxon>unclassified sequences</taxon>
        <taxon>metagenomes</taxon>
        <taxon>ecological metagenomes</taxon>
    </lineage>
</organism>
<dbReference type="SMART" id="SM00382">
    <property type="entry name" value="AAA"/>
    <property type="match status" value="1"/>
</dbReference>
<evidence type="ECO:0000256" key="1">
    <source>
        <dbReference type="ARBA" id="ARBA00022448"/>
    </source>
</evidence>
<dbReference type="GO" id="GO:0016887">
    <property type="term" value="F:ATP hydrolysis activity"/>
    <property type="evidence" value="ECO:0007669"/>
    <property type="project" value="InterPro"/>
</dbReference>
<name>A0A6J6FZ90_9ZZZZ</name>
<dbReference type="InterPro" id="IPR017871">
    <property type="entry name" value="ABC_transporter-like_CS"/>
</dbReference>
<dbReference type="AlphaFoldDB" id="A0A6J6FZ90"/>
<keyword evidence="1" id="KW-0813">Transport</keyword>
<feature type="domain" description="ABC transporter" evidence="4">
    <location>
        <begin position="2"/>
        <end position="220"/>
    </location>
</feature>
<evidence type="ECO:0000256" key="3">
    <source>
        <dbReference type="ARBA" id="ARBA00022840"/>
    </source>
</evidence>
<accession>A0A6J6FZ90</accession>
<evidence type="ECO:0000259" key="4">
    <source>
        <dbReference type="PROSITE" id="PS50893"/>
    </source>
</evidence>
<dbReference type="InterPro" id="IPR003439">
    <property type="entry name" value="ABC_transporter-like_ATP-bd"/>
</dbReference>
<proteinExistence type="predicted"/>
<keyword evidence="3" id="KW-0067">ATP-binding</keyword>
<dbReference type="GO" id="GO:0005524">
    <property type="term" value="F:ATP binding"/>
    <property type="evidence" value="ECO:0007669"/>
    <property type="project" value="UniProtKB-KW"/>
</dbReference>
<dbReference type="EMBL" id="CAEZSR010000257">
    <property type="protein sequence ID" value="CAB4594356.1"/>
    <property type="molecule type" value="Genomic_DNA"/>
</dbReference>
<dbReference type="PROSITE" id="PS50893">
    <property type="entry name" value="ABC_TRANSPORTER_2"/>
    <property type="match status" value="1"/>
</dbReference>
<sequence>MLEVRDLTVRFGQGDRGERVVLDRVCLTVADREVVALQGPSGSGKSTLLRVVAGLLAPDAGTVLIDGRDIGRVPPHARGVGMVFQDDQLFPHLDVAGNIEFGLRMQRVPAAARRARVDELLDLVGLHGFGSRSVGALSGGEAKRVALARSLAPSPRLLLLDEPLTGLDADLHDRLADDLAAVLRRTGTTALLVTHDAAEAAAVADRVVTLADLGPTTPGT</sequence>
<evidence type="ECO:0000256" key="2">
    <source>
        <dbReference type="ARBA" id="ARBA00022741"/>
    </source>
</evidence>
<dbReference type="InterPro" id="IPR050093">
    <property type="entry name" value="ABC_SmlMolc_Importer"/>
</dbReference>
<dbReference type="PANTHER" id="PTHR42781:SF4">
    <property type="entry name" value="SPERMIDINE_PUTRESCINE IMPORT ATP-BINDING PROTEIN POTA"/>
    <property type="match status" value="1"/>
</dbReference>
<dbReference type="Gene3D" id="3.40.50.300">
    <property type="entry name" value="P-loop containing nucleotide triphosphate hydrolases"/>
    <property type="match status" value="1"/>
</dbReference>
<keyword evidence="2" id="KW-0547">Nucleotide-binding</keyword>
<dbReference type="Pfam" id="PF00005">
    <property type="entry name" value="ABC_tran"/>
    <property type="match status" value="1"/>
</dbReference>
<gene>
    <name evidence="5" type="ORF">UFOPK1493_03916</name>
</gene>
<reference evidence="5" key="1">
    <citation type="submission" date="2020-05" db="EMBL/GenBank/DDBJ databases">
        <authorList>
            <person name="Chiriac C."/>
            <person name="Salcher M."/>
            <person name="Ghai R."/>
            <person name="Kavagutti S V."/>
        </authorList>
    </citation>
    <scope>NUCLEOTIDE SEQUENCE</scope>
</reference>
<dbReference type="PANTHER" id="PTHR42781">
    <property type="entry name" value="SPERMIDINE/PUTRESCINE IMPORT ATP-BINDING PROTEIN POTA"/>
    <property type="match status" value="1"/>
</dbReference>